<dbReference type="Proteomes" id="UP001501218">
    <property type="component" value="Unassembled WGS sequence"/>
</dbReference>
<dbReference type="InterPro" id="IPR050179">
    <property type="entry name" value="Trans_hexapeptide_repeat"/>
</dbReference>
<protein>
    <recommendedName>
        <fullName evidence="4">Acetyltransferase</fullName>
    </recommendedName>
</protein>
<comment type="caution">
    <text evidence="2">The sequence shown here is derived from an EMBL/GenBank/DDBJ whole genome shotgun (WGS) entry which is preliminary data.</text>
</comment>
<evidence type="ECO:0000313" key="2">
    <source>
        <dbReference type="EMBL" id="GAA2359950.1"/>
    </source>
</evidence>
<dbReference type="InterPro" id="IPR011004">
    <property type="entry name" value="Trimer_LpxA-like_sf"/>
</dbReference>
<accession>A0ABN3GSH0</accession>
<dbReference type="SUPFAM" id="SSF51161">
    <property type="entry name" value="Trimeric LpxA-like enzymes"/>
    <property type="match status" value="1"/>
</dbReference>
<keyword evidence="3" id="KW-1185">Reference proteome</keyword>
<evidence type="ECO:0008006" key="4">
    <source>
        <dbReference type="Google" id="ProtNLM"/>
    </source>
</evidence>
<evidence type="ECO:0000313" key="3">
    <source>
        <dbReference type="Proteomes" id="UP001501218"/>
    </source>
</evidence>
<reference evidence="2 3" key="1">
    <citation type="journal article" date="2019" name="Int. J. Syst. Evol. Microbiol.">
        <title>The Global Catalogue of Microorganisms (GCM) 10K type strain sequencing project: providing services to taxonomists for standard genome sequencing and annotation.</title>
        <authorList>
            <consortium name="The Broad Institute Genomics Platform"/>
            <consortium name="The Broad Institute Genome Sequencing Center for Infectious Disease"/>
            <person name="Wu L."/>
            <person name="Ma J."/>
        </authorList>
    </citation>
    <scope>NUCLEOTIDE SEQUENCE [LARGE SCALE GENOMIC DNA]</scope>
    <source>
        <strain evidence="2 3">JCM 16221</strain>
    </source>
</reference>
<sequence length="266" mass="27756">MQTERVNIAESAWIASTARVGEPFRPGREWDRLDRLAAVGERCEVAHFSLIGEESRLGDDSTLDAYCWIEDGATVGERVVLTHRASVGANAVIGDDCAISAATIAARSKIGSNCQVYGDLVHRRLEPGVPLAQDAAPVLEDHVFVGWGAKVIGGVTVGRGSYVCAGATVTKDVAPGVIVTGINEFREPAAWRGALAKSDFFGAADAPEVVAEPAAARGPEQAGGLDQTGETGAHQSAPAPEETGLVEMPKTSAAAARARERSRLGD</sequence>
<proteinExistence type="predicted"/>
<gene>
    <name evidence="2" type="ORF">GCM10009854_43590</name>
</gene>
<dbReference type="EMBL" id="BAAARA010000021">
    <property type="protein sequence ID" value="GAA2359950.1"/>
    <property type="molecule type" value="Genomic_DNA"/>
</dbReference>
<dbReference type="PANTHER" id="PTHR43300">
    <property type="entry name" value="ACETYLTRANSFERASE"/>
    <property type="match status" value="1"/>
</dbReference>
<feature type="region of interest" description="Disordered" evidence="1">
    <location>
        <begin position="212"/>
        <end position="266"/>
    </location>
</feature>
<name>A0ABN3GSH0_9PSEU</name>
<feature type="compositionally biased region" description="Basic and acidic residues" evidence="1">
    <location>
        <begin position="257"/>
        <end position="266"/>
    </location>
</feature>
<dbReference type="RefSeq" id="WP_344136121.1">
    <property type="nucleotide sequence ID" value="NZ_BAAARA010000021.1"/>
</dbReference>
<evidence type="ECO:0000256" key="1">
    <source>
        <dbReference type="SAM" id="MobiDB-lite"/>
    </source>
</evidence>
<organism evidence="2 3">
    <name type="scientific">Saccharopolyspora halophila</name>
    <dbReference type="NCBI Taxonomy" id="405551"/>
    <lineage>
        <taxon>Bacteria</taxon>
        <taxon>Bacillati</taxon>
        <taxon>Actinomycetota</taxon>
        <taxon>Actinomycetes</taxon>
        <taxon>Pseudonocardiales</taxon>
        <taxon>Pseudonocardiaceae</taxon>
        <taxon>Saccharopolyspora</taxon>
    </lineage>
</organism>
<dbReference type="Gene3D" id="2.160.10.10">
    <property type="entry name" value="Hexapeptide repeat proteins"/>
    <property type="match status" value="1"/>
</dbReference>